<dbReference type="EMBL" id="KI676203">
    <property type="protein sequence ID" value="ETL26519.1"/>
    <property type="molecule type" value="Genomic_DNA"/>
</dbReference>
<dbReference type="Pfam" id="PF04072">
    <property type="entry name" value="LCM"/>
    <property type="match status" value="1"/>
</dbReference>
<dbReference type="VEuPathDB" id="FungiDB:PPTG_05829"/>
<protein>
    <submittedName>
        <fullName evidence="3">Uncharacterized protein</fullName>
    </submittedName>
</protein>
<dbReference type="GO" id="GO:0008168">
    <property type="term" value="F:methyltransferase activity"/>
    <property type="evidence" value="ECO:0007669"/>
    <property type="project" value="UniProtKB-KW"/>
</dbReference>
<feature type="non-terminal residue" evidence="3">
    <location>
        <position position="1"/>
    </location>
</feature>
<dbReference type="InterPro" id="IPR029063">
    <property type="entry name" value="SAM-dependent_MTases_sf"/>
</dbReference>
<evidence type="ECO:0000256" key="1">
    <source>
        <dbReference type="ARBA" id="ARBA00022603"/>
    </source>
</evidence>
<keyword evidence="2" id="KW-0808">Transferase</keyword>
<dbReference type="GO" id="GO:0032259">
    <property type="term" value="P:methylation"/>
    <property type="evidence" value="ECO:0007669"/>
    <property type="project" value="UniProtKB-KW"/>
</dbReference>
<dbReference type="Gene3D" id="3.40.50.150">
    <property type="entry name" value="Vaccinia Virus protein VP39"/>
    <property type="match status" value="1"/>
</dbReference>
<dbReference type="AlphaFoldDB" id="W2HX22"/>
<accession>W2HX22</accession>
<name>W2HX22_PHYNI</name>
<dbReference type="SUPFAM" id="SSF53335">
    <property type="entry name" value="S-adenosyl-L-methionine-dependent methyltransferases"/>
    <property type="match status" value="1"/>
</dbReference>
<organism evidence="3">
    <name type="scientific">Phytophthora nicotianae</name>
    <name type="common">Potato buckeye rot agent</name>
    <name type="synonym">Phytophthora parasitica</name>
    <dbReference type="NCBI Taxonomy" id="4792"/>
    <lineage>
        <taxon>Eukaryota</taxon>
        <taxon>Sar</taxon>
        <taxon>Stramenopiles</taxon>
        <taxon>Oomycota</taxon>
        <taxon>Peronosporomycetes</taxon>
        <taxon>Peronosporales</taxon>
        <taxon>Peronosporaceae</taxon>
        <taxon>Phytophthora</taxon>
    </lineage>
</organism>
<reference evidence="3" key="1">
    <citation type="submission" date="2013-11" db="EMBL/GenBank/DDBJ databases">
        <title>The Genome Sequence of Phytophthora parasitica CJ05E6.</title>
        <authorList>
            <consortium name="The Broad Institute Genomics Platform"/>
            <person name="Russ C."/>
            <person name="Tyler B."/>
            <person name="Panabieres F."/>
            <person name="Shan W."/>
            <person name="Tripathy S."/>
            <person name="Grunwald N."/>
            <person name="Machado M."/>
            <person name="Johnson C.S."/>
            <person name="Arredondo F."/>
            <person name="Hong C."/>
            <person name="Coffey M."/>
            <person name="Young S.K."/>
            <person name="Zeng Q."/>
            <person name="Gargeya S."/>
            <person name="Fitzgerald M."/>
            <person name="Abouelleil A."/>
            <person name="Alvarado L."/>
            <person name="Chapman S.B."/>
            <person name="Gainer-Dewar J."/>
            <person name="Goldberg J."/>
            <person name="Griggs A."/>
            <person name="Gujja S."/>
            <person name="Hansen M."/>
            <person name="Howarth C."/>
            <person name="Imamovic A."/>
            <person name="Ireland A."/>
            <person name="Larimer J."/>
            <person name="McCowan C."/>
            <person name="Murphy C."/>
            <person name="Pearson M."/>
            <person name="Poon T.W."/>
            <person name="Priest M."/>
            <person name="Roberts A."/>
            <person name="Saif S."/>
            <person name="Shea T."/>
            <person name="Sykes S."/>
            <person name="Wortman J."/>
            <person name="Nusbaum C."/>
            <person name="Birren B."/>
        </authorList>
    </citation>
    <scope>NUCLEOTIDE SEQUENCE [LARGE SCALE GENOMIC DNA]</scope>
    <source>
        <strain evidence="3">CJ05E6</strain>
    </source>
</reference>
<dbReference type="Proteomes" id="UP000053864">
    <property type="component" value="Unassembled WGS sequence"/>
</dbReference>
<dbReference type="PANTHER" id="PTHR43619">
    <property type="entry name" value="S-ADENOSYL-L-METHIONINE-DEPENDENT METHYLTRANSFERASE YKTD-RELATED"/>
    <property type="match status" value="1"/>
</dbReference>
<keyword evidence="1" id="KW-0489">Methyltransferase</keyword>
<dbReference type="PANTHER" id="PTHR43619:SF2">
    <property type="entry name" value="S-ADENOSYL-L-METHIONINE-DEPENDENT METHYLTRANSFERASES SUPERFAMILY PROTEIN"/>
    <property type="match status" value="1"/>
</dbReference>
<evidence type="ECO:0000256" key="2">
    <source>
        <dbReference type="ARBA" id="ARBA00022679"/>
    </source>
</evidence>
<gene>
    <name evidence="3" type="ORF">L916_19825</name>
</gene>
<sequence length="167" mass="18455">TRPTGGPIWFLPNFALFEHKVNVLDVINAPLKPEQHEIVVADVNDFNWEEKLLSVGFNPGIPTFWALEGQTMYVDRSSNVTLLKTIDISSAPGSEIWGDVGGQALPEVTIAAFKQVDELSQTGELGTHLFRLGEDNAMHGVFSELPWILELTADLGKFGTHFDHTII</sequence>
<evidence type="ECO:0000313" key="3">
    <source>
        <dbReference type="EMBL" id="ETL26519.1"/>
    </source>
</evidence>
<proteinExistence type="predicted"/>
<dbReference type="InterPro" id="IPR007213">
    <property type="entry name" value="Ppm1/Ppm2/Tcmp"/>
</dbReference>